<keyword evidence="7" id="KW-1185">Reference proteome</keyword>
<keyword evidence="3" id="KW-0067">ATP-binding</keyword>
<dbReference type="InterPro" id="IPR001650">
    <property type="entry name" value="Helicase_C-like"/>
</dbReference>
<organism evidence="6 7">
    <name type="scientific">Cladonia borealis</name>
    <dbReference type="NCBI Taxonomy" id="184061"/>
    <lineage>
        <taxon>Eukaryota</taxon>
        <taxon>Fungi</taxon>
        <taxon>Dikarya</taxon>
        <taxon>Ascomycota</taxon>
        <taxon>Pezizomycotina</taxon>
        <taxon>Lecanoromycetes</taxon>
        <taxon>OSLEUM clade</taxon>
        <taxon>Lecanoromycetidae</taxon>
        <taxon>Lecanorales</taxon>
        <taxon>Lecanorineae</taxon>
        <taxon>Cladoniaceae</taxon>
        <taxon>Cladonia</taxon>
    </lineage>
</organism>
<protein>
    <recommendedName>
        <fullName evidence="5">Helicase C-terminal domain-containing protein</fullName>
    </recommendedName>
</protein>
<dbReference type="Pfam" id="PF00176">
    <property type="entry name" value="SNF2-rel_dom"/>
    <property type="match status" value="1"/>
</dbReference>
<comment type="caution">
    <text evidence="6">The sequence shown here is derived from an EMBL/GenBank/DDBJ whole genome shotgun (WGS) entry which is preliminary data.</text>
</comment>
<dbReference type="SMART" id="SM00487">
    <property type="entry name" value="DEXDc"/>
    <property type="match status" value="1"/>
</dbReference>
<dbReference type="Proteomes" id="UP001166286">
    <property type="component" value="Unassembled WGS sequence"/>
</dbReference>
<proteinExistence type="predicted"/>
<dbReference type="PROSITE" id="PS51194">
    <property type="entry name" value="HELICASE_CTER"/>
    <property type="match status" value="1"/>
</dbReference>
<feature type="region of interest" description="Disordered" evidence="4">
    <location>
        <begin position="1334"/>
        <end position="1432"/>
    </location>
</feature>
<feature type="compositionally biased region" description="Polar residues" evidence="4">
    <location>
        <begin position="1263"/>
        <end position="1276"/>
    </location>
</feature>
<name>A0AA39V2U3_9LECA</name>
<feature type="region of interest" description="Disordered" evidence="4">
    <location>
        <begin position="957"/>
        <end position="989"/>
    </location>
</feature>
<dbReference type="Gene3D" id="3.40.50.300">
    <property type="entry name" value="P-loop containing nucleotide triphosphate hydrolases"/>
    <property type="match status" value="2"/>
</dbReference>
<gene>
    <name evidence="6" type="ORF">JMJ35_003439</name>
</gene>
<dbReference type="Pfam" id="PF00271">
    <property type="entry name" value="Helicase_C"/>
    <property type="match status" value="1"/>
</dbReference>
<feature type="compositionally biased region" description="Polar residues" evidence="4">
    <location>
        <begin position="1359"/>
        <end position="1375"/>
    </location>
</feature>
<feature type="domain" description="Helicase C-terminal" evidence="5">
    <location>
        <begin position="1034"/>
        <end position="1195"/>
    </location>
</feature>
<sequence>METAHQLQPRQALGKRTRNNPEALFSRNPRSYAPEVAPYPTPKSTQASPTGPSSEGSNHSRTTTPVLGSHGAGSDLYEPGETNCTQNLSGSSRDVSVTAGQAALSDILDHYIPLGSLTLRLSSGGEKYISGLDWTESNDLWLAFHEHLRSRDAGPVAFARTLADNRWIRVYTRRHQKAQGFATIRVSVLPDDIGRRYVDRSNAYLRKVLIKLVNELDNSIDAWVGFNQLGNPIKYYSFESSNNDSLFYLFNTLPSPASLPSPVSCRISANAIESVFGTIKLPGLQTRLYPYQKRTVATMIKREVEPARALDPRLASLQGPTRQAFYYDKETGVLLRDGREYDEARGGILGESMGLGKTLICLATIVATKGHWPEIPPQYSLAIDPVRPRIGSLMEMAAAAVGRSRIPWRAVFNDLSRAGEDHDNCVALLEDNVGSYTIPAPITRHRRRPSVVPQGKTIRLSTATLIIVPQNLLSQWKSEISLHVEEDKLKVLCIDATEEVPIPSANELLPYDILLMSRQRFERELAPTETAKARRKPKGAAKGGCNCSLDEDCHCSTRNDYQSPLKEIHFLRIIMDEGHEFSSSGRQGAAYWALQTLHVDRRWVVSGTPANGLLGVEVGTATYETSDSGNIHGVTNGDVLESRRSESALSQERKDLEKLGLIVAGFLQVKPWANSKDEDPADWQKYIMPHKDGRRKVRSLKTLLESLVVRHRFEDIEADIQLPSLNNRVVYLQPSWHDKLSINLFILSLTANAITSERVDEDYMFHPKNRHQLHALITNLRQSGFYWTSFSPEDIAKTLKVSRAYYEEHGCLAADGQEQDRMLIETVFRVGDVVLDSASWRSFAELHEMGMFVEKFPEEAKTSWSLVPSQENDLVLVGATQLAKAQKWVDSHLYLPDPSHKLADVGSSTMQKLWQDALHKAEDVMPDGQLLKDETTIKAPSRRKTLSTKTRVLRLTEKQTLSRAKAGPSPTKSKRALPGPLSDSVNAGESTGLKPALKSALKAPEKIEPVDLIPPDSPLAKTMLTGTASAKLSYLLDRVSILHHDEKILIFYEGDHIAWYIAQALDLLDIRYLIYTRTLSLSRQNAYITTFNTTETFRVLLMNVYQAAHGLHIASASRVFFVNPVWQPNVEAQAIKRAHRIGQTRPVFVETLVLQGTLEDQMLMRRKGMTAQEHQKAEKSLLDDDTMSTIIKNAKFIPLDEKQRRDVGRQVARLQVPQQLFGRVGRGLGDVDDPDQDLIFPTESPKRKGKRKVASGDGKDNSRTPTPTKKSRTGSVGVSFATEIQMDAAEPSNTIQESNLMEYLRATRPLTSHPPDPGPSNTIHEGNLMEYIRATRPHTPDPGPANAPSSRRVGFALPPQQTENAGPSSTFTPSTRRVGFALPHPQDSEATTSPTTNPAASSSSSSTTTRRVAFATDEQPRRSLFGGPLRDA</sequence>
<dbReference type="PANTHER" id="PTHR45626:SF51">
    <property type="entry name" value="SNF2-RELATED DOMAIN-CONTAINING PROTEIN"/>
    <property type="match status" value="1"/>
</dbReference>
<reference evidence="6" key="1">
    <citation type="submission" date="2023-03" db="EMBL/GenBank/DDBJ databases">
        <title>Complete genome of Cladonia borealis.</title>
        <authorList>
            <person name="Park H."/>
        </authorList>
    </citation>
    <scope>NUCLEOTIDE SEQUENCE</scope>
    <source>
        <strain evidence="6">ANT050790</strain>
    </source>
</reference>
<evidence type="ECO:0000256" key="2">
    <source>
        <dbReference type="ARBA" id="ARBA00022801"/>
    </source>
</evidence>
<feature type="compositionally biased region" description="Polar residues" evidence="4">
    <location>
        <begin position="82"/>
        <end position="92"/>
    </location>
</feature>
<dbReference type="SUPFAM" id="SSF52540">
    <property type="entry name" value="P-loop containing nucleoside triphosphate hydrolases"/>
    <property type="match status" value="2"/>
</dbReference>
<evidence type="ECO:0000256" key="4">
    <source>
        <dbReference type="SAM" id="MobiDB-lite"/>
    </source>
</evidence>
<dbReference type="InterPro" id="IPR014001">
    <property type="entry name" value="Helicase_ATP-bd"/>
</dbReference>
<evidence type="ECO:0000313" key="6">
    <source>
        <dbReference type="EMBL" id="KAK0513717.1"/>
    </source>
</evidence>
<dbReference type="CDD" id="cd18793">
    <property type="entry name" value="SF2_C_SNF"/>
    <property type="match status" value="1"/>
</dbReference>
<feature type="compositionally biased region" description="Low complexity" evidence="4">
    <location>
        <begin position="1390"/>
        <end position="1409"/>
    </location>
</feature>
<dbReference type="InterPro" id="IPR000330">
    <property type="entry name" value="SNF2_N"/>
</dbReference>
<feature type="compositionally biased region" description="Polar residues" evidence="4">
    <location>
        <begin position="42"/>
        <end position="66"/>
    </location>
</feature>
<feature type="region of interest" description="Disordered" evidence="4">
    <location>
        <begin position="1"/>
        <end position="92"/>
    </location>
</feature>
<evidence type="ECO:0000256" key="3">
    <source>
        <dbReference type="ARBA" id="ARBA00022840"/>
    </source>
</evidence>
<accession>A0AA39V2U3</accession>
<dbReference type="PANTHER" id="PTHR45626">
    <property type="entry name" value="TRANSCRIPTION TERMINATION FACTOR 2-RELATED"/>
    <property type="match status" value="1"/>
</dbReference>
<feature type="region of interest" description="Disordered" evidence="4">
    <location>
        <begin position="1224"/>
        <end position="1277"/>
    </location>
</feature>
<dbReference type="EMBL" id="JAFEKC020000006">
    <property type="protein sequence ID" value="KAK0513717.1"/>
    <property type="molecule type" value="Genomic_DNA"/>
</dbReference>
<dbReference type="GO" id="GO:0006281">
    <property type="term" value="P:DNA repair"/>
    <property type="evidence" value="ECO:0007669"/>
    <property type="project" value="TreeGrafter"/>
</dbReference>
<keyword evidence="1" id="KW-0547">Nucleotide-binding</keyword>
<evidence type="ECO:0000313" key="7">
    <source>
        <dbReference type="Proteomes" id="UP001166286"/>
    </source>
</evidence>
<dbReference type="GO" id="GO:0016787">
    <property type="term" value="F:hydrolase activity"/>
    <property type="evidence" value="ECO:0007669"/>
    <property type="project" value="UniProtKB-KW"/>
</dbReference>
<keyword evidence="2" id="KW-0378">Hydrolase</keyword>
<evidence type="ECO:0000256" key="1">
    <source>
        <dbReference type="ARBA" id="ARBA00022741"/>
    </source>
</evidence>
<dbReference type="InterPro" id="IPR027417">
    <property type="entry name" value="P-loop_NTPase"/>
</dbReference>
<dbReference type="GO" id="GO:0005634">
    <property type="term" value="C:nucleus"/>
    <property type="evidence" value="ECO:0007669"/>
    <property type="project" value="TreeGrafter"/>
</dbReference>
<dbReference type="InterPro" id="IPR050628">
    <property type="entry name" value="SNF2_RAD54_helicase_TF"/>
</dbReference>
<dbReference type="InterPro" id="IPR049730">
    <property type="entry name" value="SNF2/RAD54-like_C"/>
</dbReference>
<dbReference type="GO" id="GO:0008094">
    <property type="term" value="F:ATP-dependent activity, acting on DNA"/>
    <property type="evidence" value="ECO:0007669"/>
    <property type="project" value="TreeGrafter"/>
</dbReference>
<dbReference type="GO" id="GO:0005524">
    <property type="term" value="F:ATP binding"/>
    <property type="evidence" value="ECO:0007669"/>
    <property type="project" value="UniProtKB-KW"/>
</dbReference>
<evidence type="ECO:0000259" key="5">
    <source>
        <dbReference type="PROSITE" id="PS51194"/>
    </source>
</evidence>